<evidence type="ECO:0000313" key="3">
    <source>
        <dbReference type="EMBL" id="TDH66566.1"/>
    </source>
</evidence>
<dbReference type="InterPro" id="IPR029058">
    <property type="entry name" value="AB_hydrolase_fold"/>
</dbReference>
<dbReference type="PANTHER" id="PTHR48070:SF6">
    <property type="entry name" value="ESTERASE OVCA2"/>
    <property type="match status" value="1"/>
</dbReference>
<dbReference type="GO" id="GO:0005634">
    <property type="term" value="C:nucleus"/>
    <property type="evidence" value="ECO:0007669"/>
    <property type="project" value="TreeGrafter"/>
</dbReference>
<feature type="domain" description="Serine hydrolase" evidence="2">
    <location>
        <begin position="2"/>
        <end position="246"/>
    </location>
</feature>
<comment type="caution">
    <text evidence="3">The sequence shown here is derived from an EMBL/GenBank/DDBJ whole genome shotgun (WGS) entry which is preliminary data.</text>
</comment>
<keyword evidence="1" id="KW-0378">Hydrolase</keyword>
<evidence type="ECO:0000256" key="1">
    <source>
        <dbReference type="ARBA" id="ARBA00022801"/>
    </source>
</evidence>
<dbReference type="InterPro" id="IPR050593">
    <property type="entry name" value="LovG"/>
</dbReference>
<dbReference type="RefSeq" id="XP_067816065.1">
    <property type="nucleotide sequence ID" value="XM_067964543.1"/>
</dbReference>
<proteinExistence type="predicted"/>
<dbReference type="KEGG" id="blac:94350214"/>
<dbReference type="PANTHER" id="PTHR48070">
    <property type="entry name" value="ESTERASE OVCA2"/>
    <property type="match status" value="1"/>
</dbReference>
<evidence type="ECO:0000313" key="4">
    <source>
        <dbReference type="Proteomes" id="UP000294530"/>
    </source>
</evidence>
<dbReference type="Proteomes" id="UP000294530">
    <property type="component" value="Unassembled WGS sequence"/>
</dbReference>
<dbReference type="GO" id="GO:0005737">
    <property type="term" value="C:cytoplasm"/>
    <property type="evidence" value="ECO:0007669"/>
    <property type="project" value="TreeGrafter"/>
</dbReference>
<reference evidence="3 4" key="1">
    <citation type="journal article" date="2021" name="Genome Biol.">
        <title>AFLAP: assembly-free linkage analysis pipeline using k-mers from genome sequencing data.</title>
        <authorList>
            <person name="Fletcher K."/>
            <person name="Zhang L."/>
            <person name="Gil J."/>
            <person name="Han R."/>
            <person name="Cavanaugh K."/>
            <person name="Michelmore R."/>
        </authorList>
    </citation>
    <scope>NUCLEOTIDE SEQUENCE [LARGE SCALE GENOMIC DNA]</scope>
    <source>
        <strain evidence="3 4">SF5</strain>
    </source>
</reference>
<evidence type="ECO:0000259" key="2">
    <source>
        <dbReference type="Pfam" id="PF03959"/>
    </source>
</evidence>
<name>A0A976FH80_BRELC</name>
<protein>
    <recommendedName>
        <fullName evidence="2">Serine hydrolase domain-containing protein</fullName>
    </recommendedName>
</protein>
<dbReference type="SUPFAM" id="SSF53474">
    <property type="entry name" value="alpha/beta-Hydrolases"/>
    <property type="match status" value="1"/>
</dbReference>
<organism evidence="3 4">
    <name type="scientific">Bremia lactucae</name>
    <name type="common">Lettuce downy mildew</name>
    <dbReference type="NCBI Taxonomy" id="4779"/>
    <lineage>
        <taxon>Eukaryota</taxon>
        <taxon>Sar</taxon>
        <taxon>Stramenopiles</taxon>
        <taxon>Oomycota</taxon>
        <taxon>Peronosporomycetes</taxon>
        <taxon>Peronosporales</taxon>
        <taxon>Peronosporaceae</taxon>
        <taxon>Bremia</taxon>
    </lineage>
</organism>
<sequence>MTKLHILCLHGYRQNALKLRGRIAAFRRAFRSSVEFGLSVLSIAMNGCAHVHRWIVRQCASTLRLKCHMNLHRTYKPMSKNLLGKRYQPALMCDLGGSEEIGENVKQLKWFDFTRDNETGPNILSLVDAAIDYVANFVKNEGPFDGIFGFSQGGSMASLILQRQVNTLDSPFLFRFALFVSAGAVDDPKYRSDKKVQMPSLHIIGETDRVVPKDSSLVLKDMFINPTVLMHPGGHYIPTNKERKDALRAFFEKRRTDV</sequence>
<accession>A0A976FH80</accession>
<dbReference type="GeneID" id="94350214"/>
<gene>
    <name evidence="3" type="ORF">CCR75_006473</name>
</gene>
<dbReference type="OrthoDB" id="414698at2759"/>
<dbReference type="AlphaFoldDB" id="A0A976FH80"/>
<dbReference type="Gene3D" id="3.40.50.1820">
    <property type="entry name" value="alpha/beta hydrolase"/>
    <property type="match status" value="1"/>
</dbReference>
<dbReference type="EMBL" id="SHOA02000017">
    <property type="protein sequence ID" value="TDH66566.1"/>
    <property type="molecule type" value="Genomic_DNA"/>
</dbReference>
<keyword evidence="4" id="KW-1185">Reference proteome</keyword>
<dbReference type="GO" id="GO:0016787">
    <property type="term" value="F:hydrolase activity"/>
    <property type="evidence" value="ECO:0007669"/>
    <property type="project" value="UniProtKB-KW"/>
</dbReference>
<dbReference type="Pfam" id="PF03959">
    <property type="entry name" value="FSH1"/>
    <property type="match status" value="1"/>
</dbReference>
<dbReference type="InterPro" id="IPR005645">
    <property type="entry name" value="FSH-like_dom"/>
</dbReference>